<dbReference type="PANTHER" id="PTHR43523">
    <property type="entry name" value="GLUCOSE-1-PHOSPHATE ADENYLYLTRANSFERASE-RELATED"/>
    <property type="match status" value="1"/>
</dbReference>
<dbReference type="Pfam" id="PF00483">
    <property type="entry name" value="NTP_transferase"/>
    <property type="match status" value="1"/>
</dbReference>
<comment type="caution">
    <text evidence="6">The sequence shown here is derived from an EMBL/GenBank/DDBJ whole genome shotgun (WGS) entry which is preliminary data.</text>
</comment>
<dbReference type="PROSITE" id="PS00809">
    <property type="entry name" value="ADP_GLC_PYROPHOSPH_2"/>
    <property type="match status" value="1"/>
</dbReference>
<keyword evidence="6" id="KW-0808">Transferase</keyword>
<gene>
    <name evidence="6" type="ORF">D8674_041335</name>
</gene>
<feature type="domain" description="Nucleotidyl transferase" evidence="5">
    <location>
        <begin position="68"/>
        <end position="334"/>
    </location>
</feature>
<dbReference type="InterPro" id="IPR005835">
    <property type="entry name" value="NTP_transferase_dom"/>
</dbReference>
<organism evidence="6 7">
    <name type="scientific">Pyrus ussuriensis x Pyrus communis</name>
    <dbReference type="NCBI Taxonomy" id="2448454"/>
    <lineage>
        <taxon>Eukaryota</taxon>
        <taxon>Viridiplantae</taxon>
        <taxon>Streptophyta</taxon>
        <taxon>Embryophyta</taxon>
        <taxon>Tracheophyta</taxon>
        <taxon>Spermatophyta</taxon>
        <taxon>Magnoliopsida</taxon>
        <taxon>eudicotyledons</taxon>
        <taxon>Gunneridae</taxon>
        <taxon>Pentapetalae</taxon>
        <taxon>rosids</taxon>
        <taxon>fabids</taxon>
        <taxon>Rosales</taxon>
        <taxon>Rosaceae</taxon>
        <taxon>Amygdaloideae</taxon>
        <taxon>Maleae</taxon>
        <taxon>Pyrus</taxon>
    </lineage>
</organism>
<keyword evidence="3" id="KW-0547">Nucleotide-binding</keyword>
<keyword evidence="7" id="KW-1185">Reference proteome</keyword>
<dbReference type="Gene3D" id="2.160.10.10">
    <property type="entry name" value="Hexapeptide repeat proteins"/>
    <property type="match status" value="1"/>
</dbReference>
<dbReference type="GO" id="GO:0005524">
    <property type="term" value="F:ATP binding"/>
    <property type="evidence" value="ECO:0007669"/>
    <property type="project" value="UniProtKB-KW"/>
</dbReference>
<evidence type="ECO:0000256" key="1">
    <source>
        <dbReference type="ARBA" id="ARBA00010443"/>
    </source>
</evidence>
<reference evidence="6 7" key="1">
    <citation type="submission" date="2019-09" db="EMBL/GenBank/DDBJ databases">
        <authorList>
            <person name="Ou C."/>
        </authorList>
    </citation>
    <scope>NUCLEOTIDE SEQUENCE [LARGE SCALE GENOMIC DNA]</scope>
    <source>
        <strain evidence="6">S2</strain>
        <tissue evidence="6">Leaf</tissue>
    </source>
</reference>
<dbReference type="Pfam" id="PF25247">
    <property type="entry name" value="LbH_GLGC"/>
    <property type="match status" value="1"/>
</dbReference>
<accession>A0A5N5GYH1</accession>
<dbReference type="GO" id="GO:0005978">
    <property type="term" value="P:glycogen biosynthetic process"/>
    <property type="evidence" value="ECO:0007669"/>
    <property type="project" value="InterPro"/>
</dbReference>
<name>A0A5N5GYH1_9ROSA</name>
<dbReference type="Proteomes" id="UP000327157">
    <property type="component" value="Unassembled WGS sequence"/>
</dbReference>
<comment type="similarity">
    <text evidence="1">Belongs to the bacterial/plant glucose-1-phosphate adenylyltransferase family.</text>
</comment>
<dbReference type="EMBL" id="SMOL01000301">
    <property type="protein sequence ID" value="KAB2620679.1"/>
    <property type="molecule type" value="Genomic_DNA"/>
</dbReference>
<dbReference type="InterPro" id="IPR029044">
    <property type="entry name" value="Nucleotide-diphossugar_trans"/>
</dbReference>
<reference evidence="6 7" key="2">
    <citation type="submission" date="2019-11" db="EMBL/GenBank/DDBJ databases">
        <title>A de novo genome assembly of a pear dwarfing rootstock.</title>
        <authorList>
            <person name="Wang F."/>
            <person name="Wang J."/>
            <person name="Li S."/>
            <person name="Zhang Y."/>
            <person name="Fang M."/>
            <person name="Ma L."/>
            <person name="Zhao Y."/>
            <person name="Jiang S."/>
        </authorList>
    </citation>
    <scope>NUCLEOTIDE SEQUENCE [LARGE SCALE GENOMIC DNA]</scope>
    <source>
        <strain evidence="6">S2</strain>
        <tissue evidence="6">Leaf</tissue>
    </source>
</reference>
<dbReference type="OrthoDB" id="1733332at2759"/>
<dbReference type="InterPro" id="IPR011831">
    <property type="entry name" value="ADP-Glc_PPase"/>
</dbReference>
<protein>
    <submittedName>
        <fullName evidence="6">Glucose-1-phosphate adenylyltransferase small subunit</fullName>
    </submittedName>
</protein>
<evidence type="ECO:0000256" key="4">
    <source>
        <dbReference type="ARBA" id="ARBA00022840"/>
    </source>
</evidence>
<evidence type="ECO:0000259" key="5">
    <source>
        <dbReference type="Pfam" id="PF00483"/>
    </source>
</evidence>
<keyword evidence="6" id="KW-0548">Nucleotidyltransferase</keyword>
<dbReference type="CDD" id="cd02508">
    <property type="entry name" value="ADP_Glucose_PP"/>
    <property type="match status" value="1"/>
</dbReference>
<evidence type="ECO:0000313" key="7">
    <source>
        <dbReference type="Proteomes" id="UP000327157"/>
    </source>
</evidence>
<comment type="subunit">
    <text evidence="2">Heterotetramer.</text>
</comment>
<dbReference type="Gene3D" id="3.90.550.10">
    <property type="entry name" value="Spore Coat Polysaccharide Biosynthesis Protein SpsA, Chain A"/>
    <property type="match status" value="1"/>
</dbReference>
<dbReference type="InterPro" id="IPR011004">
    <property type="entry name" value="Trimer_LpxA-like_sf"/>
</dbReference>
<keyword evidence="4" id="KW-0067">ATP-binding</keyword>
<dbReference type="PANTHER" id="PTHR43523:SF17">
    <property type="entry name" value="INACTIVE GLUCOSE-1-PHOSPHATE ADENYLYLTRANSFERASE SMALL SUBUNIT 2, CHLOROPLASTIC"/>
    <property type="match status" value="1"/>
</dbReference>
<evidence type="ECO:0000313" key="6">
    <source>
        <dbReference type="EMBL" id="KAB2620679.1"/>
    </source>
</evidence>
<sequence>MVIFHRCFSSVVGIRTKCSVAASDGRIHENPSLKLHSTTLPPSFLISKSHQPETPTLLFPPANQSVAAVVFGDGHESQLYPLTKRRSEGAIPIAANYRLIDSVVSNCISSNISHIYALTQVNSTSLNSHLSRAYSGVGLGNEGFVQVIAAYQSPGNNRWFQGTADAVRRCLWVLEKYPVTEFLVLPGHHLYTMDYQKLIMSHRDNGADITIATSVATRLHDPGFGFLNVNSENQVTDFRLNLEGKSVNVASAKSSRKSNGTAQSSTASMGIYLINRCVMKRLLEEHFPKGNDFTSEVIPGAISFGMKVQAYAFDGYWEDMKNIKAFYEANMQSTKDADVGYNFYDRESPVYTLPRRLPPTQITGAVITNSVIGDGCILNGCRIKGAVIGMRTRIGNGAIVEDSVIMGSTTYQTEDGGKRKGMAGTIPVMGIGEDTQVRKAIIDKNARIGNNVMIINKDNVKEADRESDGYVIRDGILVLLPSAVIPDGTIL</sequence>
<dbReference type="GO" id="GO:0008878">
    <property type="term" value="F:glucose-1-phosphate adenylyltransferase activity"/>
    <property type="evidence" value="ECO:0007669"/>
    <property type="project" value="InterPro"/>
</dbReference>
<proteinExistence type="inferred from homology"/>
<dbReference type="CDD" id="cd04651">
    <property type="entry name" value="LbH_G1P_AT_C"/>
    <property type="match status" value="1"/>
</dbReference>
<dbReference type="AlphaFoldDB" id="A0A5N5GYH1"/>
<evidence type="ECO:0000256" key="2">
    <source>
        <dbReference type="ARBA" id="ARBA00011680"/>
    </source>
</evidence>
<evidence type="ECO:0000256" key="3">
    <source>
        <dbReference type="ARBA" id="ARBA00022741"/>
    </source>
</evidence>
<dbReference type="SUPFAM" id="SSF53448">
    <property type="entry name" value="Nucleotide-diphospho-sugar transferases"/>
    <property type="match status" value="1"/>
</dbReference>
<dbReference type="InterPro" id="IPR005836">
    <property type="entry name" value="ADP_Glu_pyroP_CS"/>
</dbReference>
<dbReference type="SUPFAM" id="SSF51161">
    <property type="entry name" value="Trimeric LpxA-like enzymes"/>
    <property type="match status" value="1"/>
</dbReference>